<dbReference type="Proteomes" id="UP000001299">
    <property type="component" value="Plasmid pCY360"/>
</dbReference>
<evidence type="ECO:0000313" key="2">
    <source>
        <dbReference type="Proteomes" id="UP000001299"/>
    </source>
</evidence>
<evidence type="ECO:0000313" key="1">
    <source>
        <dbReference type="EMBL" id="ADL36323.1"/>
    </source>
</evidence>
<gene>
    <name evidence="1" type="ordered locus">bpr_II386</name>
</gene>
<organism evidence="1 2">
    <name type="scientific">Butyrivibrio proteoclasticus (strain ATCC 51982 / DSM 14932 / B316)</name>
    <name type="common">Clostridium proteoclasticum</name>
    <dbReference type="NCBI Taxonomy" id="515622"/>
    <lineage>
        <taxon>Bacteria</taxon>
        <taxon>Bacillati</taxon>
        <taxon>Bacillota</taxon>
        <taxon>Clostridia</taxon>
        <taxon>Lachnospirales</taxon>
        <taxon>Lachnospiraceae</taxon>
        <taxon>Butyrivibrio</taxon>
    </lineage>
</organism>
<dbReference type="RefSeq" id="WP_013282972.1">
    <property type="nucleotide sequence ID" value="NC_014389.1"/>
</dbReference>
<dbReference type="HOGENOM" id="CLU_2128867_0_0_9"/>
<keyword evidence="1" id="KW-0614">Plasmid</keyword>
<name>E0S4J1_BUTPB</name>
<geneLocation type="plasmid" evidence="1 2">
    <name>pCY360</name>
</geneLocation>
<dbReference type="KEGG" id="bpb:bpr_II386"/>
<reference evidence="1 2" key="1">
    <citation type="journal article" date="2010" name="PLoS ONE">
        <title>The glycobiome of the rumen bacterium Butyrivibrio proteoclasticus B316(T) highlights adaptation to a polysaccharide-rich environment.</title>
        <authorList>
            <person name="Kelly W.J."/>
            <person name="Leahy S.C."/>
            <person name="Altermann E."/>
            <person name="Yeoman C.J."/>
            <person name="Dunne J.C."/>
            <person name="Kong Z."/>
            <person name="Pacheco D.M."/>
            <person name="Li D."/>
            <person name="Noel S.J."/>
            <person name="Moon C.D."/>
            <person name="Cookson A.L."/>
            <person name="Attwood G.T."/>
        </authorList>
    </citation>
    <scope>NUCLEOTIDE SEQUENCE [LARGE SCALE GENOMIC DNA]</scope>
    <source>
        <strain evidence="2">ATCC 51982 / DSM 14932 / B316</strain>
        <plasmid evidence="2">Plasmid pCY360</plasmid>
    </source>
</reference>
<sequence>MGKNEMITIPKKVVHQAAAALVLAVVTGTILFNSHSQGIKAYDGGAEPVISTEARVGFEEGKLSKSAAVKKINKRLSELVITGEIEKWNYNEDTGEYNIVFSNGTKFGYTLTR</sequence>
<protein>
    <submittedName>
        <fullName evidence="1">Uncharacterized protein</fullName>
    </submittedName>
</protein>
<dbReference type="EMBL" id="CP001812">
    <property type="protein sequence ID" value="ADL36323.1"/>
    <property type="molecule type" value="Genomic_DNA"/>
</dbReference>
<dbReference type="AlphaFoldDB" id="E0S4J1"/>
<keyword evidence="2" id="KW-1185">Reference proteome</keyword>
<proteinExistence type="predicted"/>
<accession>E0S4J1</accession>